<evidence type="ECO:0000256" key="7">
    <source>
        <dbReference type="PIRNR" id="PIRNR004682"/>
    </source>
</evidence>
<evidence type="ECO:0000256" key="9">
    <source>
        <dbReference type="PIRSR" id="PIRSR004682-3"/>
    </source>
</evidence>
<dbReference type="KEGG" id="dfi:AXF13_00830"/>
<reference evidence="12" key="1">
    <citation type="submission" date="2016-02" db="EMBL/GenBank/DDBJ databases">
        <authorList>
            <person name="Holder M.E."/>
            <person name="Ajami N.J."/>
            <person name="Petrosino J.F."/>
        </authorList>
    </citation>
    <scope>NUCLEOTIDE SEQUENCE [LARGE SCALE GENOMIC DNA]</scope>
    <source>
        <strain evidence="12">CCUG 45958</strain>
    </source>
</reference>
<comment type="subcellular location">
    <subcellularLocation>
        <location evidence="1 7">Cytoplasm</location>
    </subcellularLocation>
</comment>
<proteinExistence type="inferred from homology"/>
<dbReference type="PIRSF" id="PIRSF004682">
    <property type="entry name" value="GmhB"/>
    <property type="match status" value="1"/>
</dbReference>
<keyword evidence="12" id="KW-1185">Reference proteome</keyword>
<feature type="site" description="Stabilizes the phosphoryl group" evidence="9">
    <location>
        <position position="54"/>
    </location>
</feature>
<dbReference type="InterPro" id="IPR036412">
    <property type="entry name" value="HAD-like_sf"/>
</dbReference>
<evidence type="ECO:0000256" key="4">
    <source>
        <dbReference type="ARBA" id="ARBA00022801"/>
    </source>
</evidence>
<dbReference type="Pfam" id="PF13242">
    <property type="entry name" value="Hydrolase_like"/>
    <property type="match status" value="1"/>
</dbReference>
<dbReference type="GO" id="GO:0005975">
    <property type="term" value="P:carbohydrate metabolic process"/>
    <property type="evidence" value="ECO:0007669"/>
    <property type="project" value="InterPro"/>
</dbReference>
<feature type="site" description="Stabilizes the phosphoryl group" evidence="9">
    <location>
        <position position="107"/>
    </location>
</feature>
<dbReference type="EMBL" id="CP014229">
    <property type="protein sequence ID" value="AMD88775.1"/>
    <property type="molecule type" value="Genomic_DNA"/>
</dbReference>
<feature type="binding site" evidence="10">
    <location>
        <position position="12"/>
    </location>
    <ligand>
        <name>Mg(2+)</name>
        <dbReference type="ChEBI" id="CHEBI:18420"/>
    </ligand>
</feature>
<dbReference type="PANTHER" id="PTHR42891">
    <property type="entry name" value="D-GLYCERO-BETA-D-MANNO-HEPTOSE-1,7-BISPHOSPHATE 7-PHOSPHATASE"/>
    <property type="match status" value="1"/>
</dbReference>
<evidence type="ECO:0000256" key="5">
    <source>
        <dbReference type="ARBA" id="ARBA00023277"/>
    </source>
</evidence>
<dbReference type="GO" id="GO:0005737">
    <property type="term" value="C:cytoplasm"/>
    <property type="evidence" value="ECO:0007669"/>
    <property type="project" value="UniProtKB-SubCell"/>
</dbReference>
<keyword evidence="4 7" id="KW-0378">Hydrolase</keyword>
<dbReference type="PANTHER" id="PTHR42891:SF1">
    <property type="entry name" value="D-GLYCERO-BETA-D-MANNO-HEPTOSE-1,7-BISPHOSPHATE 7-PHOSPHATASE"/>
    <property type="match status" value="1"/>
</dbReference>
<dbReference type="InterPro" id="IPR004446">
    <property type="entry name" value="Heptose_bisP_phosphatase"/>
</dbReference>
<evidence type="ECO:0000256" key="1">
    <source>
        <dbReference type="ARBA" id="ARBA00004496"/>
    </source>
</evidence>
<feature type="binding site" evidence="10">
    <location>
        <position position="105"/>
    </location>
    <ligand>
        <name>Zn(2+)</name>
        <dbReference type="ChEBI" id="CHEBI:29105"/>
    </ligand>
</feature>
<dbReference type="NCBIfam" id="TIGR00213">
    <property type="entry name" value="GmhB_yaeD"/>
    <property type="match status" value="1"/>
</dbReference>
<sequence length="187" mass="20149">MSTALRRAVFLDRDGTLNLDTGYVHRVEDWRWLPGVPEALARFKAAGWLLVVASNQSGIARGMFGPAELHTLERWVDARLAPLGAAPDAWYSCPHLPETTGPCDCRKPAPGLLLRAARDLAIDLAASWMVGDRLRDAQAGLAAGCRAVLLRTGWGEHEAAQARAVLPQVPVLPDLPAACAHILAQHS</sequence>
<name>A0A120KLN2_9BACT</name>
<keyword evidence="5 7" id="KW-0119">Carbohydrate metabolism</keyword>
<comment type="cofactor">
    <cofactor evidence="10">
        <name>Zn(2+)</name>
        <dbReference type="ChEBI" id="CHEBI:29105"/>
    </cofactor>
</comment>
<evidence type="ECO:0000313" key="11">
    <source>
        <dbReference type="EMBL" id="AMD88775.1"/>
    </source>
</evidence>
<dbReference type="STRING" id="44742.AXF13_00830"/>
<protein>
    <recommendedName>
        <fullName evidence="6 7">D,D-heptose 1,7-bisphosphate phosphatase</fullName>
        <ecNumber evidence="7">3.1.3.-</ecNumber>
    </recommendedName>
</protein>
<feature type="binding site" evidence="10">
    <location>
        <position position="14"/>
    </location>
    <ligand>
        <name>Mg(2+)</name>
        <dbReference type="ChEBI" id="CHEBI:18420"/>
    </ligand>
</feature>
<feature type="active site" description="Proton donor" evidence="8">
    <location>
        <position position="14"/>
    </location>
</feature>
<dbReference type="SUPFAM" id="SSF56784">
    <property type="entry name" value="HAD-like"/>
    <property type="match status" value="1"/>
</dbReference>
<evidence type="ECO:0000256" key="2">
    <source>
        <dbReference type="ARBA" id="ARBA00022490"/>
    </source>
</evidence>
<dbReference type="AlphaFoldDB" id="A0A120KLN2"/>
<dbReference type="GO" id="GO:0016791">
    <property type="term" value="F:phosphatase activity"/>
    <property type="evidence" value="ECO:0007669"/>
    <property type="project" value="InterPro"/>
</dbReference>
<dbReference type="CDD" id="cd07503">
    <property type="entry name" value="HAD_HisB-N"/>
    <property type="match status" value="1"/>
</dbReference>
<dbReference type="InterPro" id="IPR006543">
    <property type="entry name" value="Histidinol-phos"/>
</dbReference>
<keyword evidence="2 7" id="KW-0963">Cytoplasm</keyword>
<keyword evidence="3 10" id="KW-0479">Metal-binding</keyword>
<feature type="binding site" evidence="10">
    <location>
        <position position="103"/>
    </location>
    <ligand>
        <name>Zn(2+)</name>
        <dbReference type="ChEBI" id="CHEBI:29105"/>
    </ligand>
</feature>
<feature type="active site" description="Nucleophile" evidence="8">
    <location>
        <position position="12"/>
    </location>
</feature>
<evidence type="ECO:0000256" key="6">
    <source>
        <dbReference type="ARBA" id="ARBA00031828"/>
    </source>
</evidence>
<dbReference type="InterPro" id="IPR006549">
    <property type="entry name" value="HAD-SF_hydro_IIIA"/>
</dbReference>
<dbReference type="EC" id="3.1.3.-" evidence="7"/>
<accession>A0A120KLN2</accession>
<keyword evidence="10" id="KW-0460">Magnesium</keyword>
<dbReference type="GO" id="GO:0046872">
    <property type="term" value="F:metal ion binding"/>
    <property type="evidence" value="ECO:0007669"/>
    <property type="project" value="UniProtKB-KW"/>
</dbReference>
<dbReference type="Gene3D" id="3.40.50.1000">
    <property type="entry name" value="HAD superfamily/HAD-like"/>
    <property type="match status" value="1"/>
</dbReference>
<gene>
    <name evidence="11" type="ORF">AXF13_00830</name>
</gene>
<feature type="binding site" evidence="10">
    <location>
        <position position="95"/>
    </location>
    <ligand>
        <name>Zn(2+)</name>
        <dbReference type="ChEBI" id="CHEBI:29105"/>
    </ligand>
</feature>
<evidence type="ECO:0000256" key="10">
    <source>
        <dbReference type="PIRSR" id="PIRSR004682-4"/>
    </source>
</evidence>
<dbReference type="InterPro" id="IPR023214">
    <property type="entry name" value="HAD_sf"/>
</dbReference>
<dbReference type="NCBIfam" id="TIGR01656">
    <property type="entry name" value="Histidinol-ppas"/>
    <property type="match status" value="1"/>
</dbReference>
<organism evidence="11 12">
    <name type="scientific">Desulfovibrio fairfieldensis</name>
    <dbReference type="NCBI Taxonomy" id="44742"/>
    <lineage>
        <taxon>Bacteria</taxon>
        <taxon>Pseudomonadati</taxon>
        <taxon>Thermodesulfobacteriota</taxon>
        <taxon>Desulfovibrionia</taxon>
        <taxon>Desulfovibrionales</taxon>
        <taxon>Desulfovibrionaceae</taxon>
        <taxon>Desulfovibrio</taxon>
    </lineage>
</organism>
<keyword evidence="10" id="KW-0862">Zinc</keyword>
<evidence type="ECO:0000256" key="3">
    <source>
        <dbReference type="ARBA" id="ARBA00022723"/>
    </source>
</evidence>
<dbReference type="Proteomes" id="UP000069241">
    <property type="component" value="Chromosome"/>
</dbReference>
<dbReference type="NCBIfam" id="TIGR01662">
    <property type="entry name" value="HAD-SF-IIIA"/>
    <property type="match status" value="1"/>
</dbReference>
<feature type="binding site" evidence="10">
    <location>
        <position position="132"/>
    </location>
    <ligand>
        <name>Mg(2+)</name>
        <dbReference type="ChEBI" id="CHEBI:18420"/>
    </ligand>
</feature>
<evidence type="ECO:0000256" key="8">
    <source>
        <dbReference type="PIRSR" id="PIRSR004682-1"/>
    </source>
</evidence>
<dbReference type="RefSeq" id="WP_062251273.1">
    <property type="nucleotide sequence ID" value="NZ_CP014229.1"/>
</dbReference>
<feature type="binding site" evidence="10">
    <location>
        <position position="93"/>
    </location>
    <ligand>
        <name>Zn(2+)</name>
        <dbReference type="ChEBI" id="CHEBI:29105"/>
    </ligand>
</feature>
<dbReference type="NCBIfam" id="NF006506">
    <property type="entry name" value="PRK08942.1"/>
    <property type="match status" value="1"/>
</dbReference>
<evidence type="ECO:0000313" key="12">
    <source>
        <dbReference type="Proteomes" id="UP000069241"/>
    </source>
</evidence>
<comment type="cofactor">
    <cofactor evidence="10">
        <name>Mg(2+)</name>
        <dbReference type="ChEBI" id="CHEBI:18420"/>
    </cofactor>
</comment>
<comment type="similarity">
    <text evidence="7">Belongs to the gmhB family.</text>
</comment>
<feature type="site" description="Contributes to substrate recognition" evidence="9">
    <location>
        <position position="106"/>
    </location>
</feature>